<reference evidence="2" key="1">
    <citation type="journal article" date="2014" name="Genome Announc.">
        <title>Draft genome sequence of Colletotrichum sublineola, a destructive pathogen of cultivated sorghum.</title>
        <authorList>
            <person name="Baroncelli R."/>
            <person name="Sanz-Martin J.M."/>
            <person name="Rech G.E."/>
            <person name="Sukno S.A."/>
            <person name="Thon M.R."/>
        </authorList>
    </citation>
    <scope>NUCLEOTIDE SEQUENCE [LARGE SCALE GENOMIC DNA]</scope>
    <source>
        <strain evidence="2">TX430BB</strain>
    </source>
</reference>
<protein>
    <submittedName>
        <fullName evidence="1">Uncharacterized protein</fullName>
    </submittedName>
</protein>
<gene>
    <name evidence="1" type="ORF">CSUB01_10459</name>
</gene>
<dbReference type="EMBL" id="JMSE01001276">
    <property type="protein sequence ID" value="KDN62993.1"/>
    <property type="molecule type" value="Genomic_DNA"/>
</dbReference>
<evidence type="ECO:0000313" key="1">
    <source>
        <dbReference type="EMBL" id="KDN62993.1"/>
    </source>
</evidence>
<accession>A0A066X1H1</accession>
<evidence type="ECO:0000313" key="2">
    <source>
        <dbReference type="Proteomes" id="UP000027238"/>
    </source>
</evidence>
<keyword evidence="2" id="KW-1185">Reference proteome</keyword>
<sequence>MSNATLGEKPEVVIGAARGLSAAAPGCGVMSKVTQASGGDQGDKGIVDPRKHLMRPGACSATVYRNLKVGSVYTFNVETEFSLMNPKSDDEGAITGSSRVFTALNDLDSRAKARKGV</sequence>
<dbReference type="Proteomes" id="UP000027238">
    <property type="component" value="Unassembled WGS sequence"/>
</dbReference>
<name>A0A066X1H1_COLSU</name>
<dbReference type="AlphaFoldDB" id="A0A066X1H1"/>
<comment type="caution">
    <text evidence="1">The sequence shown here is derived from an EMBL/GenBank/DDBJ whole genome shotgun (WGS) entry which is preliminary data.</text>
</comment>
<dbReference type="HOGENOM" id="CLU_2084733_0_0_1"/>
<organism evidence="1 2">
    <name type="scientific">Colletotrichum sublineola</name>
    <name type="common">Sorghum anthracnose fungus</name>
    <dbReference type="NCBI Taxonomy" id="1173701"/>
    <lineage>
        <taxon>Eukaryota</taxon>
        <taxon>Fungi</taxon>
        <taxon>Dikarya</taxon>
        <taxon>Ascomycota</taxon>
        <taxon>Pezizomycotina</taxon>
        <taxon>Sordariomycetes</taxon>
        <taxon>Hypocreomycetidae</taxon>
        <taxon>Glomerellales</taxon>
        <taxon>Glomerellaceae</taxon>
        <taxon>Colletotrichum</taxon>
        <taxon>Colletotrichum graminicola species complex</taxon>
    </lineage>
</organism>
<proteinExistence type="predicted"/>